<proteinExistence type="predicted"/>
<dbReference type="OrthoDB" id="26670at2"/>
<sequence>MPQLHCYVPDDVASQLQDKAEQAHISVSKYLAELIKKDIGTDWPEDFFELFGAWEGEPLSRGEQGTYEQRLELD</sequence>
<accession>A0A317C427</accession>
<dbReference type="EMBL" id="QGKM01000061">
    <property type="protein sequence ID" value="PWQ93338.1"/>
    <property type="molecule type" value="Genomic_DNA"/>
</dbReference>
<dbReference type="RefSeq" id="WP_109838973.1">
    <property type="nucleotide sequence ID" value="NZ_QGKM01000061.1"/>
</dbReference>
<dbReference type="Proteomes" id="UP000245539">
    <property type="component" value="Unassembled WGS sequence"/>
</dbReference>
<evidence type="ECO:0000313" key="1">
    <source>
        <dbReference type="EMBL" id="PWQ93338.1"/>
    </source>
</evidence>
<gene>
    <name evidence="1" type="ORF">DKW60_17560</name>
</gene>
<reference evidence="1 2" key="1">
    <citation type="submission" date="2018-05" db="EMBL/GenBank/DDBJ databases">
        <title>Leucothrix arctica sp. nov., isolated from Arctic seawater.</title>
        <authorList>
            <person name="Choi A."/>
            <person name="Baek K."/>
        </authorList>
    </citation>
    <scope>NUCLEOTIDE SEQUENCE [LARGE SCALE GENOMIC DNA]</scope>
    <source>
        <strain evidence="1 2">JCM 18388</strain>
    </source>
</reference>
<name>A0A317C427_9GAMM</name>
<comment type="caution">
    <text evidence="1">The sequence shown here is derived from an EMBL/GenBank/DDBJ whole genome shotgun (WGS) entry which is preliminary data.</text>
</comment>
<dbReference type="AlphaFoldDB" id="A0A317C427"/>
<keyword evidence="2" id="KW-1185">Reference proteome</keyword>
<organism evidence="1 2">
    <name type="scientific">Leucothrix pacifica</name>
    <dbReference type="NCBI Taxonomy" id="1247513"/>
    <lineage>
        <taxon>Bacteria</taxon>
        <taxon>Pseudomonadati</taxon>
        <taxon>Pseudomonadota</taxon>
        <taxon>Gammaproteobacteria</taxon>
        <taxon>Thiotrichales</taxon>
        <taxon>Thiotrichaceae</taxon>
        <taxon>Leucothrix</taxon>
    </lineage>
</organism>
<evidence type="ECO:0000313" key="2">
    <source>
        <dbReference type="Proteomes" id="UP000245539"/>
    </source>
</evidence>
<protein>
    <recommendedName>
        <fullName evidence="3">CopG family transcriptional regulator</fullName>
    </recommendedName>
</protein>
<evidence type="ECO:0008006" key="3">
    <source>
        <dbReference type="Google" id="ProtNLM"/>
    </source>
</evidence>